<dbReference type="EMBL" id="FOMX01000005">
    <property type="protein sequence ID" value="SFD86356.1"/>
    <property type="molecule type" value="Genomic_DNA"/>
</dbReference>
<dbReference type="Pfam" id="PF00561">
    <property type="entry name" value="Abhydrolase_1"/>
    <property type="match status" value="1"/>
</dbReference>
<dbReference type="PANTHER" id="PTHR43194">
    <property type="entry name" value="HYDROLASE ALPHA/BETA FOLD FAMILY"/>
    <property type="match status" value="1"/>
</dbReference>
<keyword evidence="3" id="KW-1185">Reference proteome</keyword>
<protein>
    <submittedName>
        <fullName evidence="2">Pimeloyl-ACP methyl ester carboxylesterase</fullName>
    </submittedName>
</protein>
<dbReference type="Gene3D" id="3.40.50.1820">
    <property type="entry name" value="alpha/beta hydrolase"/>
    <property type="match status" value="1"/>
</dbReference>
<dbReference type="PANTHER" id="PTHR43194:SF5">
    <property type="entry name" value="PIMELOYL-[ACYL-CARRIER PROTEIN] METHYL ESTER ESTERASE"/>
    <property type="match status" value="1"/>
</dbReference>
<feature type="domain" description="AB hydrolase-1" evidence="1">
    <location>
        <begin position="44"/>
        <end position="268"/>
    </location>
</feature>
<dbReference type="RefSeq" id="WP_096330745.1">
    <property type="nucleotide sequence ID" value="NZ_FOMX01000005.1"/>
</dbReference>
<accession>A0A1I1VTJ7</accession>
<evidence type="ECO:0000313" key="2">
    <source>
        <dbReference type="EMBL" id="SFD86356.1"/>
    </source>
</evidence>
<name>A0A1I1VTJ7_9BACT</name>
<evidence type="ECO:0000259" key="1">
    <source>
        <dbReference type="Pfam" id="PF00561"/>
    </source>
</evidence>
<dbReference type="PRINTS" id="PR00111">
    <property type="entry name" value="ABHYDROLASE"/>
</dbReference>
<dbReference type="InterPro" id="IPR000073">
    <property type="entry name" value="AB_hydrolase_1"/>
</dbReference>
<evidence type="ECO:0000313" key="3">
    <source>
        <dbReference type="Proteomes" id="UP000199400"/>
    </source>
</evidence>
<dbReference type="STRING" id="54.SAMN02745121_01954"/>
<organism evidence="2 3">
    <name type="scientific">Nannocystis exedens</name>
    <dbReference type="NCBI Taxonomy" id="54"/>
    <lineage>
        <taxon>Bacteria</taxon>
        <taxon>Pseudomonadati</taxon>
        <taxon>Myxococcota</taxon>
        <taxon>Polyangia</taxon>
        <taxon>Nannocystales</taxon>
        <taxon>Nannocystaceae</taxon>
        <taxon>Nannocystis</taxon>
    </lineage>
</organism>
<dbReference type="AlphaFoldDB" id="A0A1I1VTJ7"/>
<dbReference type="InterPro" id="IPR050228">
    <property type="entry name" value="Carboxylesterase_BioH"/>
</dbReference>
<gene>
    <name evidence="2" type="ORF">SAMN02745121_01954</name>
</gene>
<dbReference type="SUPFAM" id="SSF53474">
    <property type="entry name" value="alpha/beta-Hydrolases"/>
    <property type="match status" value="1"/>
</dbReference>
<dbReference type="InterPro" id="IPR029058">
    <property type="entry name" value="AB_hydrolase_fold"/>
</dbReference>
<dbReference type="OrthoDB" id="9808398at2"/>
<sequence length="283" mass="31651">MFVLPLAERMIRRRLLSLGIASQYHATPQGRLHYYEAHGDGEAPPVVILHGFGASGSSFARVIAMLRRRVGKIWVPEAPAHGFSSSASERLTVDDAYAAMAHFLDARLREPAILFGNSLGGAFAIRYALERPERVRGLLLASPAGALLDAQDFAALTGSFRVRSLGQARDLLDRLYHEPPWYNTLLAPDILRRFALGPLRHCLESFRPEHMFTADELAALRPPTLILWGRSERLLPSASLEFFRRAVPAHVRIEEPDEFGHCPYLDRPRAVADRIAAFVDELR</sequence>
<dbReference type="Proteomes" id="UP000199400">
    <property type="component" value="Unassembled WGS sequence"/>
</dbReference>
<reference evidence="3" key="1">
    <citation type="submission" date="2016-10" db="EMBL/GenBank/DDBJ databases">
        <authorList>
            <person name="Varghese N."/>
            <person name="Submissions S."/>
        </authorList>
    </citation>
    <scope>NUCLEOTIDE SEQUENCE [LARGE SCALE GENOMIC DNA]</scope>
    <source>
        <strain evidence="3">ATCC 25963</strain>
    </source>
</reference>
<proteinExistence type="predicted"/>